<gene>
    <name evidence="1" type="ORF">JCM19231_730</name>
</gene>
<proteinExistence type="predicted"/>
<dbReference type="AlphaFoldDB" id="A0A0B8NNS5"/>
<evidence type="ECO:0000313" key="2">
    <source>
        <dbReference type="Proteomes" id="UP000031671"/>
    </source>
</evidence>
<comment type="caution">
    <text evidence="1">The sequence shown here is derived from an EMBL/GenBank/DDBJ whole genome shotgun (WGS) entry which is preliminary data.</text>
</comment>
<protein>
    <submittedName>
        <fullName evidence="1">Histone acetyltransferase HPA2</fullName>
    </submittedName>
</protein>
<reference evidence="1 2" key="2">
    <citation type="submission" date="2015-01" db="EMBL/GenBank/DDBJ databases">
        <authorList>
            <consortium name="NBRP consortium"/>
            <person name="Sawabe T."/>
            <person name="Meirelles P."/>
            <person name="Feng G."/>
            <person name="Sayaka M."/>
            <person name="Hattori M."/>
            <person name="Ohkuma M."/>
        </authorList>
    </citation>
    <scope>NUCLEOTIDE SEQUENCE [LARGE SCALE GENOMIC DNA]</scope>
    <source>
        <strain evidence="2">JCM 19231</strain>
    </source>
</reference>
<organism evidence="1 2">
    <name type="scientific">Vibrio ishigakensis</name>
    <dbReference type="NCBI Taxonomy" id="1481914"/>
    <lineage>
        <taxon>Bacteria</taxon>
        <taxon>Pseudomonadati</taxon>
        <taxon>Pseudomonadota</taxon>
        <taxon>Gammaproteobacteria</taxon>
        <taxon>Vibrionales</taxon>
        <taxon>Vibrionaceae</taxon>
        <taxon>Vibrio</taxon>
    </lineage>
</organism>
<sequence>MSLEIVKVSKQYDADLCLVIKSVGAEYGAVGEGFGPSDAEVENMSQFYTAENQSLYLSPCLMAS</sequence>
<keyword evidence="1" id="KW-0808">Transferase</keyword>
<evidence type="ECO:0000313" key="1">
    <source>
        <dbReference type="EMBL" id="GAM55666.1"/>
    </source>
</evidence>
<dbReference type="EMBL" id="BBRZ01000017">
    <property type="protein sequence ID" value="GAM55666.1"/>
    <property type="molecule type" value="Genomic_DNA"/>
</dbReference>
<reference evidence="1 2" key="1">
    <citation type="submission" date="2015-01" db="EMBL/GenBank/DDBJ databases">
        <title>Vibrio sp. C1 JCM 19231 whole genome shotgun sequence.</title>
        <authorList>
            <person name="Sawabe T."/>
            <person name="Meirelles P."/>
            <person name="Feng G."/>
            <person name="Sayaka M."/>
            <person name="Hattori M."/>
            <person name="Ohkuma M."/>
        </authorList>
    </citation>
    <scope>NUCLEOTIDE SEQUENCE [LARGE SCALE GENOMIC DNA]</scope>
    <source>
        <strain evidence="2">JCM 19231</strain>
    </source>
</reference>
<accession>A0A0B8NNS5</accession>
<name>A0A0B8NNS5_9VIBR</name>
<dbReference type="GO" id="GO:0016740">
    <property type="term" value="F:transferase activity"/>
    <property type="evidence" value="ECO:0007669"/>
    <property type="project" value="UniProtKB-KW"/>
</dbReference>
<dbReference type="Proteomes" id="UP000031671">
    <property type="component" value="Unassembled WGS sequence"/>
</dbReference>
<keyword evidence="2" id="KW-1185">Reference proteome</keyword>